<dbReference type="EMBL" id="JALLAZ020001672">
    <property type="protein sequence ID" value="KAL3768621.1"/>
    <property type="molecule type" value="Genomic_DNA"/>
</dbReference>
<dbReference type="AlphaFoldDB" id="A0ABD3N339"/>
<dbReference type="PANTHER" id="PTHR47466">
    <property type="match status" value="1"/>
</dbReference>
<dbReference type="Gene3D" id="3.40.390.10">
    <property type="entry name" value="Collagenase (Catalytic Domain)"/>
    <property type="match status" value="1"/>
</dbReference>
<evidence type="ECO:0000256" key="6">
    <source>
        <dbReference type="ARBA" id="ARBA00022833"/>
    </source>
</evidence>
<evidence type="ECO:0000259" key="10">
    <source>
        <dbReference type="Pfam" id="PF05572"/>
    </source>
</evidence>
<dbReference type="InterPro" id="IPR008754">
    <property type="entry name" value="Peptidase_M43"/>
</dbReference>
<comment type="similarity">
    <text evidence="1">Belongs to the peptidase M43B family.</text>
</comment>
<dbReference type="SUPFAM" id="SSF55486">
    <property type="entry name" value="Metalloproteases ('zincins'), catalytic domain"/>
    <property type="match status" value="1"/>
</dbReference>
<gene>
    <name evidence="11" type="ORF">ACHAW5_004316</name>
</gene>
<comment type="caution">
    <text evidence="11">The sequence shown here is derived from an EMBL/GenBank/DDBJ whole genome shotgun (WGS) entry which is preliminary data.</text>
</comment>
<accession>A0ABD3N339</accession>
<dbReference type="Pfam" id="PF05572">
    <property type="entry name" value="Peptidase_M43"/>
    <property type="match status" value="1"/>
</dbReference>
<dbReference type="GO" id="GO:0008237">
    <property type="term" value="F:metallopeptidase activity"/>
    <property type="evidence" value="ECO:0007669"/>
    <property type="project" value="UniProtKB-KW"/>
</dbReference>
<evidence type="ECO:0000256" key="1">
    <source>
        <dbReference type="ARBA" id="ARBA00008721"/>
    </source>
</evidence>
<organism evidence="11 12">
    <name type="scientific">Stephanodiscus triporus</name>
    <dbReference type="NCBI Taxonomy" id="2934178"/>
    <lineage>
        <taxon>Eukaryota</taxon>
        <taxon>Sar</taxon>
        <taxon>Stramenopiles</taxon>
        <taxon>Ochrophyta</taxon>
        <taxon>Bacillariophyta</taxon>
        <taxon>Coscinodiscophyceae</taxon>
        <taxon>Thalassiosirophycidae</taxon>
        <taxon>Stephanodiscales</taxon>
        <taxon>Stephanodiscaceae</taxon>
        <taxon>Stephanodiscus</taxon>
    </lineage>
</organism>
<feature type="domain" description="Peptidase M43 pregnancy-associated plasma-A" evidence="10">
    <location>
        <begin position="186"/>
        <end position="303"/>
    </location>
</feature>
<feature type="signal peptide" evidence="9">
    <location>
        <begin position="1"/>
        <end position="24"/>
    </location>
</feature>
<sequence>MNRGFSVIAIPVLLVILTAKAGFSQEEQPDNKPFKLNGHTWDSKKAFIDSGARCGVKDKSPEESAAEEAKFRNDLKKAGRDDAVTALAAIGSITINVAMHIIKDSAGASDPVTAGQINDQITVLNDAYASTPFRFNLSSTDTTANDAWYTASPGTAAEAQMKNALRQGSAVDLNIYISNPGGGLLGWATFPSSYASKPKDDGVVVLYSSLPGGSAAPYNLGDTATHEVGHWLGLYHTFQNGCSTKTGDYVADTPAEKSAAFGCPTGRDTCTSAGLDPITNFMDYTDDACMNTFSAKQVERMDAQWTAYRAGK</sequence>
<reference evidence="11 12" key="1">
    <citation type="submission" date="2024-10" db="EMBL/GenBank/DDBJ databases">
        <title>Updated reference genomes for cyclostephanoid diatoms.</title>
        <authorList>
            <person name="Roberts W.R."/>
            <person name="Alverson A.J."/>
        </authorList>
    </citation>
    <scope>NUCLEOTIDE SEQUENCE [LARGE SCALE GENOMIC DNA]</scope>
    <source>
        <strain evidence="11 12">AJA276-08</strain>
    </source>
</reference>
<keyword evidence="8" id="KW-1015">Disulfide bond</keyword>
<keyword evidence="12" id="KW-1185">Reference proteome</keyword>
<name>A0ABD3N339_9STRA</name>
<evidence type="ECO:0000256" key="7">
    <source>
        <dbReference type="ARBA" id="ARBA00023049"/>
    </source>
</evidence>
<dbReference type="GO" id="GO:0006508">
    <property type="term" value="P:proteolysis"/>
    <property type="evidence" value="ECO:0007669"/>
    <property type="project" value="UniProtKB-KW"/>
</dbReference>
<evidence type="ECO:0000256" key="4">
    <source>
        <dbReference type="ARBA" id="ARBA00022729"/>
    </source>
</evidence>
<keyword evidence="6" id="KW-0862">Zinc</keyword>
<keyword evidence="4 9" id="KW-0732">Signal</keyword>
<proteinExistence type="inferred from homology"/>
<dbReference type="GO" id="GO:0046872">
    <property type="term" value="F:metal ion binding"/>
    <property type="evidence" value="ECO:0007669"/>
    <property type="project" value="UniProtKB-KW"/>
</dbReference>
<keyword evidence="2" id="KW-0645">Protease</keyword>
<evidence type="ECO:0000256" key="8">
    <source>
        <dbReference type="ARBA" id="ARBA00023157"/>
    </source>
</evidence>
<keyword evidence="5" id="KW-0378">Hydrolase</keyword>
<dbReference type="PANTHER" id="PTHR47466:SF1">
    <property type="entry name" value="METALLOPROTEASE MEP1 (AFU_ORTHOLOGUE AFUA_1G07730)-RELATED"/>
    <property type="match status" value="1"/>
</dbReference>
<evidence type="ECO:0000256" key="3">
    <source>
        <dbReference type="ARBA" id="ARBA00022723"/>
    </source>
</evidence>
<dbReference type="Proteomes" id="UP001530315">
    <property type="component" value="Unassembled WGS sequence"/>
</dbReference>
<evidence type="ECO:0000256" key="9">
    <source>
        <dbReference type="SAM" id="SignalP"/>
    </source>
</evidence>
<evidence type="ECO:0000256" key="5">
    <source>
        <dbReference type="ARBA" id="ARBA00022801"/>
    </source>
</evidence>
<feature type="chain" id="PRO_5044885615" description="Peptidase M43 pregnancy-associated plasma-A domain-containing protein" evidence="9">
    <location>
        <begin position="25"/>
        <end position="312"/>
    </location>
</feature>
<protein>
    <recommendedName>
        <fullName evidence="10">Peptidase M43 pregnancy-associated plasma-A domain-containing protein</fullName>
    </recommendedName>
</protein>
<dbReference type="CDD" id="cd04275">
    <property type="entry name" value="ZnMc_pappalysin_like"/>
    <property type="match status" value="1"/>
</dbReference>
<evidence type="ECO:0000313" key="12">
    <source>
        <dbReference type="Proteomes" id="UP001530315"/>
    </source>
</evidence>
<evidence type="ECO:0000313" key="11">
    <source>
        <dbReference type="EMBL" id="KAL3768621.1"/>
    </source>
</evidence>
<keyword evidence="7" id="KW-0482">Metalloprotease</keyword>
<evidence type="ECO:0000256" key="2">
    <source>
        <dbReference type="ARBA" id="ARBA00022670"/>
    </source>
</evidence>
<dbReference type="InterPro" id="IPR024079">
    <property type="entry name" value="MetalloPept_cat_dom_sf"/>
</dbReference>
<keyword evidence="3" id="KW-0479">Metal-binding</keyword>